<protein>
    <submittedName>
        <fullName evidence="1">Uncharacterized protein</fullName>
    </submittedName>
</protein>
<gene>
    <name evidence="1" type="ORF">CEXT_304961</name>
</gene>
<reference evidence="1 2" key="1">
    <citation type="submission" date="2021-06" db="EMBL/GenBank/DDBJ databases">
        <title>Caerostris extrusa draft genome.</title>
        <authorList>
            <person name="Kono N."/>
            <person name="Arakawa K."/>
        </authorList>
    </citation>
    <scope>NUCLEOTIDE SEQUENCE [LARGE SCALE GENOMIC DNA]</scope>
</reference>
<name>A0AAV4R3F7_CAEEX</name>
<evidence type="ECO:0000313" key="1">
    <source>
        <dbReference type="EMBL" id="GIY16000.1"/>
    </source>
</evidence>
<evidence type="ECO:0000313" key="2">
    <source>
        <dbReference type="Proteomes" id="UP001054945"/>
    </source>
</evidence>
<organism evidence="1 2">
    <name type="scientific">Caerostris extrusa</name>
    <name type="common">Bark spider</name>
    <name type="synonym">Caerostris bankana</name>
    <dbReference type="NCBI Taxonomy" id="172846"/>
    <lineage>
        <taxon>Eukaryota</taxon>
        <taxon>Metazoa</taxon>
        <taxon>Ecdysozoa</taxon>
        <taxon>Arthropoda</taxon>
        <taxon>Chelicerata</taxon>
        <taxon>Arachnida</taxon>
        <taxon>Araneae</taxon>
        <taxon>Araneomorphae</taxon>
        <taxon>Entelegynae</taxon>
        <taxon>Araneoidea</taxon>
        <taxon>Araneidae</taxon>
        <taxon>Caerostris</taxon>
    </lineage>
</organism>
<proteinExistence type="predicted"/>
<sequence length="119" mass="13855">MYHCLSNTHRLTAEQMGSNSIPGRITSQKICSQNRFVRKLATQLPSLESRNYCNSPVTSAFANSSEDSEDSNHERFLNWLADPLSRRFAIFLSNLKKTMPRDHVCRSSRDPWFNKRRVY</sequence>
<dbReference type="EMBL" id="BPLR01007317">
    <property type="protein sequence ID" value="GIY16000.1"/>
    <property type="molecule type" value="Genomic_DNA"/>
</dbReference>
<comment type="caution">
    <text evidence="1">The sequence shown here is derived from an EMBL/GenBank/DDBJ whole genome shotgun (WGS) entry which is preliminary data.</text>
</comment>
<keyword evidence="2" id="KW-1185">Reference proteome</keyword>
<dbReference type="AlphaFoldDB" id="A0AAV4R3F7"/>
<accession>A0AAV4R3F7</accession>
<dbReference type="Proteomes" id="UP001054945">
    <property type="component" value="Unassembled WGS sequence"/>
</dbReference>